<dbReference type="RefSeq" id="WP_141382084.1">
    <property type="nucleotide sequence ID" value="NZ_BJNF01000006.1"/>
</dbReference>
<feature type="compositionally biased region" description="Basic and acidic residues" evidence="2">
    <location>
        <begin position="192"/>
        <end position="207"/>
    </location>
</feature>
<name>A0A4Y3WB28_NITWI</name>
<dbReference type="Proteomes" id="UP000318825">
    <property type="component" value="Unassembled WGS sequence"/>
</dbReference>
<accession>A0A4Y3WB28</accession>
<dbReference type="EMBL" id="BJNF01000006">
    <property type="protein sequence ID" value="GEC14446.1"/>
    <property type="molecule type" value="Genomic_DNA"/>
</dbReference>
<dbReference type="SUPFAM" id="SSF49503">
    <property type="entry name" value="Cupredoxins"/>
    <property type="match status" value="2"/>
</dbReference>
<dbReference type="Gene3D" id="2.60.40.420">
    <property type="entry name" value="Cupredoxins - blue copper proteins"/>
    <property type="match status" value="2"/>
</dbReference>
<gene>
    <name evidence="3" type="ORF">NWI01_03380</name>
</gene>
<organism evidence="3 4">
    <name type="scientific">Nitrobacter winogradskyi</name>
    <name type="common">Nitrobacter agilis</name>
    <dbReference type="NCBI Taxonomy" id="913"/>
    <lineage>
        <taxon>Bacteria</taxon>
        <taxon>Pseudomonadati</taxon>
        <taxon>Pseudomonadota</taxon>
        <taxon>Alphaproteobacteria</taxon>
        <taxon>Hyphomicrobiales</taxon>
        <taxon>Nitrobacteraceae</taxon>
        <taxon>Nitrobacter</taxon>
    </lineage>
</organism>
<feature type="region of interest" description="Disordered" evidence="2">
    <location>
        <begin position="191"/>
        <end position="213"/>
    </location>
</feature>
<feature type="compositionally biased region" description="Basic and acidic residues" evidence="2">
    <location>
        <begin position="1365"/>
        <end position="1377"/>
    </location>
</feature>
<feature type="region of interest" description="Disordered" evidence="2">
    <location>
        <begin position="872"/>
        <end position="891"/>
    </location>
</feature>
<dbReference type="InterPro" id="IPR008972">
    <property type="entry name" value="Cupredoxin"/>
</dbReference>
<protein>
    <recommendedName>
        <fullName evidence="5">Plastocyanin-like domain-containing protein</fullName>
    </recommendedName>
</protein>
<comment type="caution">
    <text evidence="3">The sequence shown here is derived from an EMBL/GenBank/DDBJ whole genome shotgun (WGS) entry which is preliminary data.</text>
</comment>
<reference evidence="3 4" key="1">
    <citation type="submission" date="2019-06" db="EMBL/GenBank/DDBJ databases">
        <title>Whole genome shotgun sequence of Nitrobacter winogradskyi NBRC 14297.</title>
        <authorList>
            <person name="Hosoyama A."/>
            <person name="Uohara A."/>
            <person name="Ohji S."/>
            <person name="Ichikawa N."/>
        </authorList>
    </citation>
    <scope>NUCLEOTIDE SEQUENCE [LARGE SCALE GENOMIC DNA]</scope>
    <source>
        <strain evidence="3 4">NBRC 14297</strain>
    </source>
</reference>
<dbReference type="InterPro" id="IPR002355">
    <property type="entry name" value="Cu_oxidase_Cu_BS"/>
</dbReference>
<feature type="region of interest" description="Disordered" evidence="2">
    <location>
        <begin position="1334"/>
        <end position="1395"/>
    </location>
</feature>
<keyword evidence="1" id="KW-0479">Metal-binding</keyword>
<evidence type="ECO:0000256" key="1">
    <source>
        <dbReference type="ARBA" id="ARBA00022723"/>
    </source>
</evidence>
<dbReference type="PROSITE" id="PS00080">
    <property type="entry name" value="MULTICOPPER_OXIDASE2"/>
    <property type="match status" value="1"/>
</dbReference>
<feature type="compositionally biased region" description="Basic and acidic residues" evidence="2">
    <location>
        <begin position="157"/>
        <end position="174"/>
    </location>
</feature>
<sequence length="2325" mass="249005">MFAWNQIAEAVTGSTSSHERRRRKFALPLLACTALLTPGAGHALSADTPRIVHADVVALDHLLVYNRFGSFNPFGMIYALRRDVTSASDAERPTADRCAEQTGAEAGNGKLEPGEVRLRDCKRPRPLVLRANAGDILEITFTNLLRKDQPGVSGSFSEEKNTGTGFCEERRSEDGSALAPVRRDVRTAFGEEQCRKDPAHEKQEAHEAAQPGTDWPLTRGLSFVIPGVEPIPVRDGKTSKIHGACTGLDAIQPGQTVTCRWQLLREGTHLFSSLAAPAGGEGDAGSLGHGLFGALIVEPAGSRAFRSQVSRTAFERAWPSRQDAVRHARSEAVDFNLTVPDSEAPGRVAAPLNNAAFSCANGNAAPVLAIRRPCDARNGSVVEEIIHGDLNAIVVPPATELAAIEPTTSESDRRKWRQAHEAQTPFREFTVIFHDELKTFYADELKQLGAFGQLSGVRDGFGINYGASGLGSTLLSNRLGIGPAANCPECMYEEFFLESWANGDPALLEVFPDDPSNVHHSYLNDKVVFRNFHAGKETHVFHLHSHQWFAGNDAGRGAYLDSQTIGPQQGFSYRIYHGGLERFASDRPGAAAPKGWWDSLGSGNRNRTPGDAIFHCHLYPHFAQGMWSLWRVHDVLEDGTRVLPDGQREARLSVLPDPETGKVRPGSVGRAGEWLDPATVAGGKPSSLGTPIPGLLPLPGQGLPPLPTYSDAAAAALDATQPLNTDTMPGYPFYVAGKPGHRSPQPPLDMARAEKHEPAGIGDAQIAALDGRSHLDGGLPRHVVTGGAAIPTVLKDLAPAQRAEVIAKKGVLARMLALGDMTSEYEHLDLELLPQQGTVLERNAMAFHGTGSGIRVFDATGREPAQRTVTLTGDPAVPAPPPIDTRLDPDSGGYPVKAIALDSVRAGPSGGAASLVDDARFAVNGSPGAPGAPFADPCSAPLLFSREGGPQLRRFDAFRSAWRQASEPFRFQADAFGAPSIMTPDPALIGFRRFDVSAVELKLIVNRAGWHDPQARINVLSAVADDYKGRWRSDAEPFFFRAFSGECIEFHHTNETPKKLKLDDFQTAVPTDTIGQHIHLVKFDVTSSDGSGNGFNYEDGTLAPDEVLERICKSRAAAGGSVMPRPHESVSETVAARTEQECAPDFIDKVATLPRLEGNNIKYFQTTIQRWFADPILSDNGENGVAGVTDRTMRTVFTHDHFAPSNIQQHGFYSALLIEPATHAICPLAEANSTTHEGKSCQTGPAATALPEFPYKLSQAAPRDLVGVRANVFLPRPDATPDGVSGDPVHIDSREYAIAIADFALLYDGRKTTGTPATAGESNGIDRLIFEATTGNPPPSADDEAEETAPASFLRERGLTPTTGDVEKLKTRQKDMRTAYGKPVAPPPRPETISQRHHDPYLVNYRNEPVPLRVGATSNGTPPSFLGNPCRLPGPQEQSFAASESGESIVRQRPLSDKGDLSQFFQSRIHGDPCTPVLEGLAGDRIVARLIQGAQEVQHTFVVEGRPARRNVDQPFPSERPLGADANGSLISRAARCASSDIARAGRPRDFPGWATIGLGDPAWTSLDRLVAGCDNPLGFVAAQEIGISEHFEVGSLFASGTAVFAPLRTREPAGATAPLSARTPGRPALDHLYHFGSTDALWNGAWGLVRSYDSSAAPDLSACLGKAPSSDAFAACVAGQGQPPIGNRIESFAALRQRVGGASSAAAEPGQQNAVEALSPTASRLTSWCPAGAPRVEAIAVAVRAGKVLDKSAVGFPGTIVDKAGMFDRDGLLLVPLEARDLGLSKPLIDYGNDSALPKSIAQIQSIAAARLKKAGDAIGSPFVLRVRAGDCLDLMVINALPGQGEPWDTHGDAPMPKIVPLNIDGDERQYGGSKSFAEWTGQPSQFRPQVTPSRNIALALPLPSPMLKPDGTLPVGVNNIAAIAPDGAGSPVFRVTRHYAGFLWSKDATIRDLAREGAFWNAIKDRIGAHIPSRLTFQLLTETPCGADQQVVIYGVNLCIDARNENDDSVPVPQDKQDQVRRIAQDGADLYFAREDIRKAAMRAIPYAFGALPIRSVGDVISHGAKGLTGTLIVEPTAIGDNGVPTGESPARDFTYRHAATVAVETPALTLQGQQASIPAGSFREHVLLWQDGLNHWRRASSGYLGLSGRPVPDCRVCDDSYDLGEKGVSYRSAPFNFRVAGRNGVRADFGLRTYPRDEDDLNAVRFPANFFAAPVSTPRLDARPADEIAIRVVHPDGRARQRAFLSMIAGYDDLFPGFGSGHSTLLAPGKAMTAWSCAPRTAGDYLWRDGPQSIFAAGVWGHLHVSNSGAGGATPCNLPRFD</sequence>
<feature type="region of interest" description="Disordered" evidence="2">
    <location>
        <begin position="151"/>
        <end position="177"/>
    </location>
</feature>
<feature type="region of interest" description="Disordered" evidence="2">
    <location>
        <begin position="91"/>
        <end position="112"/>
    </location>
</feature>
<evidence type="ECO:0000313" key="4">
    <source>
        <dbReference type="Proteomes" id="UP000318825"/>
    </source>
</evidence>
<evidence type="ECO:0000256" key="2">
    <source>
        <dbReference type="SAM" id="MobiDB-lite"/>
    </source>
</evidence>
<dbReference type="GO" id="GO:0005507">
    <property type="term" value="F:copper ion binding"/>
    <property type="evidence" value="ECO:0007669"/>
    <property type="project" value="InterPro"/>
</dbReference>
<evidence type="ECO:0008006" key="5">
    <source>
        <dbReference type="Google" id="ProtNLM"/>
    </source>
</evidence>
<evidence type="ECO:0000313" key="3">
    <source>
        <dbReference type="EMBL" id="GEC14446.1"/>
    </source>
</evidence>
<dbReference type="OrthoDB" id="345021at2"/>
<proteinExistence type="predicted"/>